<dbReference type="Proteomes" id="UP001630303">
    <property type="component" value="Unassembled WGS sequence"/>
</dbReference>
<dbReference type="Pfam" id="PF04480">
    <property type="entry name" value="DUF559"/>
    <property type="match status" value="1"/>
</dbReference>
<accession>A0ABW9GJD3</accession>
<comment type="caution">
    <text evidence="2">The sequence shown here is derived from an EMBL/GenBank/DDBJ whole genome shotgun (WGS) entry which is preliminary data.</text>
</comment>
<protein>
    <submittedName>
        <fullName evidence="2">DUF559 domain-containing protein</fullName>
    </submittedName>
</protein>
<dbReference type="EMBL" id="JAROCE010000004">
    <property type="protein sequence ID" value="MFM2721509.1"/>
    <property type="molecule type" value="Genomic_DNA"/>
</dbReference>
<gene>
    <name evidence="2" type="ORF">P5G46_13405</name>
</gene>
<keyword evidence="3" id="KW-1185">Reference proteome</keyword>
<name>A0ABW9GJD3_9MICO</name>
<evidence type="ECO:0000259" key="1">
    <source>
        <dbReference type="Pfam" id="PF04480"/>
    </source>
</evidence>
<dbReference type="InterPro" id="IPR011335">
    <property type="entry name" value="Restrct_endonuc-II-like"/>
</dbReference>
<dbReference type="SUPFAM" id="SSF52980">
    <property type="entry name" value="Restriction endonuclease-like"/>
    <property type="match status" value="1"/>
</dbReference>
<proteinExistence type="predicted"/>
<organism evidence="2 3">
    <name type="scientific">Microbacterium mcarthurae</name>
    <dbReference type="NCBI Taxonomy" id="3035918"/>
    <lineage>
        <taxon>Bacteria</taxon>
        <taxon>Bacillati</taxon>
        <taxon>Actinomycetota</taxon>
        <taxon>Actinomycetes</taxon>
        <taxon>Micrococcales</taxon>
        <taxon>Microbacteriaceae</taxon>
        <taxon>Microbacterium</taxon>
    </lineage>
</organism>
<dbReference type="RefSeq" id="WP_408905889.1">
    <property type="nucleotide sequence ID" value="NZ_JAROCE010000004.1"/>
</dbReference>
<sequence length="279" mass="30300">MASPLLPWLTGHGGIAHTSALRAAGFGTRSIATAVAEGAVARIRRSWIAAPDCSAGRRAAASGGGRLTCVSAAQERGLWTPRTDEHHVWVPSTASRLERGGLKVHCATPPISLPRTDPDESILNVLFHVARCLPRVDALAVWESALRTGAVDAAIVSSVRWGSARARAYATAAGHISDSGLETHFRELMASIGVAIRQQVWIDGHPVDALIGDSLVVQIDGFAYHRSADRRRDLRQDARLILRGYTVLRFDYVQVLFEPEYVIETVRTAMAQHRHLVGR</sequence>
<dbReference type="Gene3D" id="3.40.960.10">
    <property type="entry name" value="VSR Endonuclease"/>
    <property type="match status" value="1"/>
</dbReference>
<dbReference type="InterPro" id="IPR007569">
    <property type="entry name" value="DUF559"/>
</dbReference>
<evidence type="ECO:0000313" key="3">
    <source>
        <dbReference type="Proteomes" id="UP001630303"/>
    </source>
</evidence>
<evidence type="ECO:0000313" key="2">
    <source>
        <dbReference type="EMBL" id="MFM2721509.1"/>
    </source>
</evidence>
<feature type="domain" description="DUF559" evidence="1">
    <location>
        <begin position="193"/>
        <end position="269"/>
    </location>
</feature>
<reference evidence="2 3" key="1">
    <citation type="submission" date="2023-03" db="EMBL/GenBank/DDBJ databases">
        <title>MT1 and MT2 Draft Genomes of Novel Species.</title>
        <authorList>
            <person name="Venkateswaran K."/>
        </authorList>
    </citation>
    <scope>NUCLEOTIDE SEQUENCE [LARGE SCALE GENOMIC DNA]</scope>
    <source>
        <strain evidence="2 3">IF8SW-P5</strain>
    </source>
</reference>